<keyword evidence="2" id="KW-1185">Reference proteome</keyword>
<evidence type="ECO:0008006" key="3">
    <source>
        <dbReference type="Google" id="ProtNLM"/>
    </source>
</evidence>
<gene>
    <name evidence="1" type="ORF">QE152_g15660</name>
</gene>
<dbReference type="AlphaFoldDB" id="A0AAW1L765"/>
<dbReference type="Proteomes" id="UP001458880">
    <property type="component" value="Unassembled WGS sequence"/>
</dbReference>
<protein>
    <recommendedName>
        <fullName evidence="3">Reverse transcriptase domain-containing protein</fullName>
    </recommendedName>
</protein>
<reference evidence="1 2" key="1">
    <citation type="journal article" date="2024" name="BMC Genomics">
        <title>De novo assembly and annotation of Popillia japonica's genome with initial clues to its potential as an invasive pest.</title>
        <authorList>
            <person name="Cucini C."/>
            <person name="Boschi S."/>
            <person name="Funari R."/>
            <person name="Cardaioli E."/>
            <person name="Iannotti N."/>
            <person name="Marturano G."/>
            <person name="Paoli F."/>
            <person name="Bruttini M."/>
            <person name="Carapelli A."/>
            <person name="Frati F."/>
            <person name="Nardi F."/>
        </authorList>
    </citation>
    <scope>NUCLEOTIDE SEQUENCE [LARGE SCALE GENOMIC DNA]</scope>
    <source>
        <strain evidence="1">DMR45628</strain>
    </source>
</reference>
<organism evidence="1 2">
    <name type="scientific">Popillia japonica</name>
    <name type="common">Japanese beetle</name>
    <dbReference type="NCBI Taxonomy" id="7064"/>
    <lineage>
        <taxon>Eukaryota</taxon>
        <taxon>Metazoa</taxon>
        <taxon>Ecdysozoa</taxon>
        <taxon>Arthropoda</taxon>
        <taxon>Hexapoda</taxon>
        <taxon>Insecta</taxon>
        <taxon>Pterygota</taxon>
        <taxon>Neoptera</taxon>
        <taxon>Endopterygota</taxon>
        <taxon>Coleoptera</taxon>
        <taxon>Polyphaga</taxon>
        <taxon>Scarabaeiformia</taxon>
        <taxon>Scarabaeidae</taxon>
        <taxon>Rutelinae</taxon>
        <taxon>Popillia</taxon>
    </lineage>
</organism>
<name>A0AAW1L765_POPJA</name>
<proteinExistence type="predicted"/>
<evidence type="ECO:0000313" key="1">
    <source>
        <dbReference type="EMBL" id="KAK9729880.1"/>
    </source>
</evidence>
<dbReference type="EMBL" id="JASPKY010000156">
    <property type="protein sequence ID" value="KAK9729880.1"/>
    <property type="molecule type" value="Genomic_DNA"/>
</dbReference>
<accession>A0AAW1L765</accession>
<evidence type="ECO:0000313" key="2">
    <source>
        <dbReference type="Proteomes" id="UP001458880"/>
    </source>
</evidence>
<sequence>MQPGETLSPSCKIAALAFADDLLLLEDRDLDVPNALQAVEEFVRTRGMALNPVKCSSISAATVSGKSVPRSKPSFKIHGHYIQPLAGINNFRYLGLMFGSRGAAKPTLFNLTQWISNLQQAPPRPSQKFDIFKSYLVPRFLYGLQSPGLTGELVQECDRLLRRATRKFLHLNTHTDSQFLYARIRDGGLGLPQLRYKLPCIFSRRLENHKRNCDDITNWASIFNIEWPAQSLYHRLRVLSSRGDPDPYWREEITSHPYSAGLQDAADEFSTTVELCTDCVKAICPLDVLDRVYHHSLCYFTTEDEIINKVAFQENCIYCQAELIKYNKIRHCGECLMIFNIRRIDK</sequence>
<comment type="caution">
    <text evidence="1">The sequence shown here is derived from an EMBL/GenBank/DDBJ whole genome shotgun (WGS) entry which is preliminary data.</text>
</comment>